<dbReference type="SUPFAM" id="SSF102198">
    <property type="entry name" value="Putative cyclase"/>
    <property type="match status" value="1"/>
</dbReference>
<dbReference type="PANTHER" id="PTHR34861:SF10">
    <property type="entry name" value="CYCLASE"/>
    <property type="match status" value="1"/>
</dbReference>
<dbReference type="Gene3D" id="3.50.30.50">
    <property type="entry name" value="Putative cyclase"/>
    <property type="match status" value="1"/>
</dbReference>
<evidence type="ECO:0000313" key="1">
    <source>
        <dbReference type="EMBL" id="MBA0126787.1"/>
    </source>
</evidence>
<comment type="caution">
    <text evidence="1">The sequence shown here is derived from an EMBL/GenBank/DDBJ whole genome shotgun (WGS) entry which is preliminary data.</text>
</comment>
<name>A0A838AC31_9PSEU</name>
<dbReference type="Proteomes" id="UP000582974">
    <property type="component" value="Unassembled WGS sequence"/>
</dbReference>
<protein>
    <submittedName>
        <fullName evidence="1">Cyclase family protein</fullName>
    </submittedName>
</protein>
<dbReference type="AlphaFoldDB" id="A0A838AC31"/>
<dbReference type="PANTHER" id="PTHR34861">
    <property type="match status" value="1"/>
</dbReference>
<gene>
    <name evidence="1" type="ORF">H0B56_14650</name>
</gene>
<dbReference type="GO" id="GO:0004061">
    <property type="term" value="F:arylformamidase activity"/>
    <property type="evidence" value="ECO:0007669"/>
    <property type="project" value="InterPro"/>
</dbReference>
<keyword evidence="2" id="KW-1185">Reference proteome</keyword>
<dbReference type="InterPro" id="IPR007325">
    <property type="entry name" value="KFase/CYL"/>
</dbReference>
<accession>A0A838AC31</accession>
<dbReference type="InterPro" id="IPR037175">
    <property type="entry name" value="KFase_sf"/>
</dbReference>
<evidence type="ECO:0000313" key="2">
    <source>
        <dbReference type="Proteomes" id="UP000582974"/>
    </source>
</evidence>
<dbReference type="Pfam" id="PF04199">
    <property type="entry name" value="Cyclase"/>
    <property type="match status" value="1"/>
</dbReference>
<proteinExistence type="predicted"/>
<dbReference type="GO" id="GO:0019441">
    <property type="term" value="P:L-tryptophan catabolic process to kynurenine"/>
    <property type="evidence" value="ECO:0007669"/>
    <property type="project" value="InterPro"/>
</dbReference>
<organism evidence="1 2">
    <name type="scientific">Haloechinothrix aidingensis</name>
    <dbReference type="NCBI Taxonomy" id="2752311"/>
    <lineage>
        <taxon>Bacteria</taxon>
        <taxon>Bacillati</taxon>
        <taxon>Actinomycetota</taxon>
        <taxon>Actinomycetes</taxon>
        <taxon>Pseudonocardiales</taxon>
        <taxon>Pseudonocardiaceae</taxon>
        <taxon>Haloechinothrix</taxon>
    </lineage>
</organism>
<dbReference type="EMBL" id="JACCKD010000005">
    <property type="protein sequence ID" value="MBA0126787.1"/>
    <property type="molecule type" value="Genomic_DNA"/>
</dbReference>
<reference evidence="1 2" key="1">
    <citation type="submission" date="2020-07" db="EMBL/GenBank/DDBJ databases">
        <title>Genome of Haloechinothrix sp.</title>
        <authorList>
            <person name="Tang S.-K."/>
            <person name="Yang L."/>
            <person name="Zhu W.-Y."/>
        </authorList>
    </citation>
    <scope>NUCLEOTIDE SEQUENCE [LARGE SCALE GENOMIC DNA]</scope>
    <source>
        <strain evidence="1 2">YIM 98757</strain>
    </source>
</reference>
<sequence>MDTSSTGECRRRTPDIETVREIGSRCSNWARWGADDQLGTLNNVTPANVVAAASLIRTGRVMSLSVPFGSGGPQHPGSGRFNPIHLMSVDGRDFMAGSGTPEERDRRRGYLQNADDILILPLQAATQWDGLAHVFFEQQMYNGYSASYVTSSGAQRNAITGAVDKIVGRGVLLDLPAVKGTSSLDPGYAIGAQDLEDACTDQGVTVGPGDFVLIRTGAMARVRERGEWADYAGGDAPGLGLDSADWLHERDIAGVATDTWALEVVPSETPDVSQPLHIIFIVHMGLWLGEIFDLEELARTCHEQARHEFFFAAQPLKVTGGIGSPINPLAVF</sequence>